<reference evidence="2 3" key="1">
    <citation type="journal article" date="2021" name="BMC Biol.">
        <title>Horizontally acquired antibacterial genes associated with adaptive radiation of ladybird beetles.</title>
        <authorList>
            <person name="Li H.S."/>
            <person name="Tang X.F."/>
            <person name="Huang Y.H."/>
            <person name="Xu Z.Y."/>
            <person name="Chen M.L."/>
            <person name="Du X.Y."/>
            <person name="Qiu B.Y."/>
            <person name="Chen P.T."/>
            <person name="Zhang W."/>
            <person name="Slipinski A."/>
            <person name="Escalona H.E."/>
            <person name="Waterhouse R.M."/>
            <person name="Zwick A."/>
            <person name="Pang H."/>
        </authorList>
    </citation>
    <scope>NUCLEOTIDE SEQUENCE [LARGE SCALE GENOMIC DNA]</scope>
    <source>
        <strain evidence="2">SYSU2018</strain>
    </source>
</reference>
<dbReference type="AlphaFoldDB" id="A0ABD2MM06"/>
<feature type="compositionally biased region" description="Polar residues" evidence="1">
    <location>
        <begin position="59"/>
        <end position="69"/>
    </location>
</feature>
<proteinExistence type="predicted"/>
<dbReference type="EMBL" id="JABFTP020000001">
    <property type="protein sequence ID" value="KAL3267101.1"/>
    <property type="molecule type" value="Genomic_DNA"/>
</dbReference>
<comment type="caution">
    <text evidence="2">The sequence shown here is derived from an EMBL/GenBank/DDBJ whole genome shotgun (WGS) entry which is preliminary data.</text>
</comment>
<protein>
    <submittedName>
        <fullName evidence="2">Uncharacterized protein</fullName>
    </submittedName>
</protein>
<organism evidence="2 3">
    <name type="scientific">Cryptolaemus montrouzieri</name>
    <dbReference type="NCBI Taxonomy" id="559131"/>
    <lineage>
        <taxon>Eukaryota</taxon>
        <taxon>Metazoa</taxon>
        <taxon>Ecdysozoa</taxon>
        <taxon>Arthropoda</taxon>
        <taxon>Hexapoda</taxon>
        <taxon>Insecta</taxon>
        <taxon>Pterygota</taxon>
        <taxon>Neoptera</taxon>
        <taxon>Endopterygota</taxon>
        <taxon>Coleoptera</taxon>
        <taxon>Polyphaga</taxon>
        <taxon>Cucujiformia</taxon>
        <taxon>Coccinelloidea</taxon>
        <taxon>Coccinellidae</taxon>
        <taxon>Scymninae</taxon>
        <taxon>Scymnini</taxon>
        <taxon>Cryptolaemus</taxon>
    </lineage>
</organism>
<evidence type="ECO:0000313" key="3">
    <source>
        <dbReference type="Proteomes" id="UP001516400"/>
    </source>
</evidence>
<name>A0ABD2MM06_9CUCU</name>
<feature type="region of interest" description="Disordered" evidence="1">
    <location>
        <begin position="1"/>
        <end position="69"/>
    </location>
</feature>
<evidence type="ECO:0000256" key="1">
    <source>
        <dbReference type="SAM" id="MobiDB-lite"/>
    </source>
</evidence>
<gene>
    <name evidence="2" type="ORF">HHI36_011241</name>
</gene>
<accession>A0ABD2MM06</accession>
<evidence type="ECO:0000313" key="2">
    <source>
        <dbReference type="EMBL" id="KAL3267101.1"/>
    </source>
</evidence>
<sequence>MSSKKQPFIKPPNETSGNSIPPRYQHPPLPPNSGINNQGILKHPPLKDAKSYPLKTTEKSATFQLQQSTEQGKFYPNNIKYSYPAFPHKIFVQLKLARPKLRYTRN</sequence>
<keyword evidence="3" id="KW-1185">Reference proteome</keyword>
<dbReference type="Proteomes" id="UP001516400">
    <property type="component" value="Unassembled WGS sequence"/>
</dbReference>